<dbReference type="EMBL" id="WHVB01000055">
    <property type="protein sequence ID" value="KAF8464545.1"/>
    <property type="molecule type" value="Genomic_DNA"/>
</dbReference>
<feature type="transmembrane region" description="Helical" evidence="1">
    <location>
        <begin position="150"/>
        <end position="167"/>
    </location>
</feature>
<feature type="transmembrane region" description="Helical" evidence="1">
    <location>
        <begin position="127"/>
        <end position="144"/>
    </location>
</feature>
<reference evidence="2" key="2">
    <citation type="journal article" date="2020" name="Nat. Commun.">
        <title>Large-scale genome sequencing of mycorrhizal fungi provides insights into the early evolution of symbiotic traits.</title>
        <authorList>
            <person name="Miyauchi S."/>
            <person name="Kiss E."/>
            <person name="Kuo A."/>
            <person name="Drula E."/>
            <person name="Kohler A."/>
            <person name="Sanchez-Garcia M."/>
            <person name="Morin E."/>
            <person name="Andreopoulos B."/>
            <person name="Barry K.W."/>
            <person name="Bonito G."/>
            <person name="Buee M."/>
            <person name="Carver A."/>
            <person name="Chen C."/>
            <person name="Cichocki N."/>
            <person name="Clum A."/>
            <person name="Culley D."/>
            <person name="Crous P.W."/>
            <person name="Fauchery L."/>
            <person name="Girlanda M."/>
            <person name="Hayes R.D."/>
            <person name="Keri Z."/>
            <person name="LaButti K."/>
            <person name="Lipzen A."/>
            <person name="Lombard V."/>
            <person name="Magnuson J."/>
            <person name="Maillard F."/>
            <person name="Murat C."/>
            <person name="Nolan M."/>
            <person name="Ohm R.A."/>
            <person name="Pangilinan J."/>
            <person name="Pereira M.F."/>
            <person name="Perotto S."/>
            <person name="Peter M."/>
            <person name="Pfister S."/>
            <person name="Riley R."/>
            <person name="Sitrit Y."/>
            <person name="Stielow J.B."/>
            <person name="Szollosi G."/>
            <person name="Zifcakova L."/>
            <person name="Stursova M."/>
            <person name="Spatafora J.W."/>
            <person name="Tedersoo L."/>
            <person name="Vaario L.M."/>
            <person name="Yamada A."/>
            <person name="Yan M."/>
            <person name="Wang P."/>
            <person name="Xu J."/>
            <person name="Bruns T."/>
            <person name="Baldrian P."/>
            <person name="Vilgalys R."/>
            <person name="Dunand C."/>
            <person name="Henrissat B."/>
            <person name="Grigoriev I.V."/>
            <person name="Hibbett D."/>
            <person name="Nagy L.G."/>
            <person name="Martin F.M."/>
        </authorList>
    </citation>
    <scope>NUCLEOTIDE SEQUENCE</scope>
    <source>
        <strain evidence="2">Prilba</strain>
    </source>
</reference>
<keyword evidence="1" id="KW-0472">Membrane</keyword>
<comment type="caution">
    <text evidence="2">The sequence shown here is derived from an EMBL/GenBank/DDBJ whole genome shotgun (WGS) entry which is preliminary data.</text>
</comment>
<dbReference type="AlphaFoldDB" id="A0A9P5JUB0"/>
<evidence type="ECO:0000313" key="3">
    <source>
        <dbReference type="Proteomes" id="UP000759537"/>
    </source>
</evidence>
<feature type="transmembrane region" description="Helical" evidence="1">
    <location>
        <begin position="221"/>
        <end position="245"/>
    </location>
</feature>
<feature type="transmembrane region" description="Helical" evidence="1">
    <location>
        <begin position="29"/>
        <end position="47"/>
    </location>
</feature>
<feature type="transmembrane region" description="Helical" evidence="1">
    <location>
        <begin position="59"/>
        <end position="81"/>
    </location>
</feature>
<keyword evidence="1" id="KW-1133">Transmembrane helix</keyword>
<name>A0A9P5JUB0_9AGAM</name>
<evidence type="ECO:0000313" key="2">
    <source>
        <dbReference type="EMBL" id="KAF8464545.1"/>
    </source>
</evidence>
<organism evidence="2 3">
    <name type="scientific">Russula ochroleuca</name>
    <dbReference type="NCBI Taxonomy" id="152965"/>
    <lineage>
        <taxon>Eukaryota</taxon>
        <taxon>Fungi</taxon>
        <taxon>Dikarya</taxon>
        <taxon>Basidiomycota</taxon>
        <taxon>Agaricomycotina</taxon>
        <taxon>Agaricomycetes</taxon>
        <taxon>Russulales</taxon>
        <taxon>Russulaceae</taxon>
        <taxon>Russula</taxon>
    </lineage>
</organism>
<dbReference type="OrthoDB" id="40823at2759"/>
<dbReference type="PANTHER" id="PTHR33979:SF2">
    <property type="entry name" value="PEPTIDASE M50B-LIKE-DOMAIN-CONTAINING PROTEIN"/>
    <property type="match status" value="1"/>
</dbReference>
<evidence type="ECO:0000256" key="1">
    <source>
        <dbReference type="SAM" id="Phobius"/>
    </source>
</evidence>
<accession>A0A9P5JUB0</accession>
<dbReference type="Pfam" id="PF13398">
    <property type="entry name" value="Peptidase_M50B"/>
    <property type="match status" value="1"/>
</dbReference>
<feature type="transmembrane region" description="Helical" evidence="1">
    <location>
        <begin position="174"/>
        <end position="191"/>
    </location>
</feature>
<dbReference type="PANTHER" id="PTHR33979">
    <property type="entry name" value="OS02G0221600 PROTEIN"/>
    <property type="match status" value="1"/>
</dbReference>
<dbReference type="InterPro" id="IPR049500">
    <property type="entry name" value="Peptidase_M50B-like"/>
</dbReference>
<protein>
    <submittedName>
        <fullName evidence="2">Peptidase M50B-like-domain-containing protein</fullName>
    </submittedName>
</protein>
<dbReference type="Proteomes" id="UP000759537">
    <property type="component" value="Unassembled WGS sequence"/>
</dbReference>
<reference evidence="2" key="1">
    <citation type="submission" date="2019-10" db="EMBL/GenBank/DDBJ databases">
        <authorList>
            <consortium name="DOE Joint Genome Institute"/>
            <person name="Kuo A."/>
            <person name="Miyauchi S."/>
            <person name="Kiss E."/>
            <person name="Drula E."/>
            <person name="Kohler A."/>
            <person name="Sanchez-Garcia M."/>
            <person name="Andreopoulos B."/>
            <person name="Barry K.W."/>
            <person name="Bonito G."/>
            <person name="Buee M."/>
            <person name="Carver A."/>
            <person name="Chen C."/>
            <person name="Cichocki N."/>
            <person name="Clum A."/>
            <person name="Culley D."/>
            <person name="Crous P.W."/>
            <person name="Fauchery L."/>
            <person name="Girlanda M."/>
            <person name="Hayes R."/>
            <person name="Keri Z."/>
            <person name="LaButti K."/>
            <person name="Lipzen A."/>
            <person name="Lombard V."/>
            <person name="Magnuson J."/>
            <person name="Maillard F."/>
            <person name="Morin E."/>
            <person name="Murat C."/>
            <person name="Nolan M."/>
            <person name="Ohm R."/>
            <person name="Pangilinan J."/>
            <person name="Pereira M."/>
            <person name="Perotto S."/>
            <person name="Peter M."/>
            <person name="Riley R."/>
            <person name="Sitrit Y."/>
            <person name="Stielow B."/>
            <person name="Szollosi G."/>
            <person name="Zifcakova L."/>
            <person name="Stursova M."/>
            <person name="Spatafora J.W."/>
            <person name="Tedersoo L."/>
            <person name="Vaario L.-M."/>
            <person name="Yamada A."/>
            <person name="Yan M."/>
            <person name="Wang P."/>
            <person name="Xu J."/>
            <person name="Bruns T."/>
            <person name="Baldrian P."/>
            <person name="Vilgalys R."/>
            <person name="Henrissat B."/>
            <person name="Grigoriev I.V."/>
            <person name="Hibbett D."/>
            <person name="Nagy L.G."/>
            <person name="Martin F.M."/>
        </authorList>
    </citation>
    <scope>NUCLEOTIDE SEQUENCE</scope>
    <source>
        <strain evidence="2">Prilba</strain>
    </source>
</reference>
<feature type="transmembrane region" description="Helical" evidence="1">
    <location>
        <begin position="101"/>
        <end position="120"/>
    </location>
</feature>
<keyword evidence="1" id="KW-0812">Transmembrane</keyword>
<gene>
    <name evidence="2" type="ORF">DFH94DRAFT_396063</name>
</gene>
<keyword evidence="3" id="KW-1185">Reference proteome</keyword>
<proteinExistence type="predicted"/>
<sequence length="262" mass="29149">MSDPWFPPIPPITPKDRSSPIVPTHDQLSVLYVIVVYAVVLFGLWTIPGIRLMIIPLKLFAIGWHELCHAILAIMTGGTITRISIDPSTGGRTTVQDGHPPSILCAGYVGSTLMGGLFILGGFDSLAAKLLSFVAGVGLIAPLSLVRDKLTILLTVFYEGLLIGFWFIDHAQALRYYMLFIGMIHILYVIWDITDEKFFRKPHDSDCTQFSYLYKAVPAHVWAMFWIVFQLGSLIGFIFIGIAAFKLTPDQMNVEASRFLPT</sequence>